<dbReference type="Proteomes" id="UP001153555">
    <property type="component" value="Unassembled WGS sequence"/>
</dbReference>
<comment type="caution">
    <text evidence="7">The sequence shown here is derived from an EMBL/GenBank/DDBJ whole genome shotgun (WGS) entry which is preliminary data.</text>
</comment>
<reference evidence="7" key="1">
    <citation type="submission" date="2019-12" db="EMBL/GenBank/DDBJ databases">
        <authorList>
            <person name="Scholes J."/>
        </authorList>
    </citation>
    <scope>NUCLEOTIDE SEQUENCE</scope>
</reference>
<evidence type="ECO:0000313" key="8">
    <source>
        <dbReference type="Proteomes" id="UP001153555"/>
    </source>
</evidence>
<dbReference type="AlphaFoldDB" id="A0A9N7MC62"/>
<evidence type="ECO:0000256" key="1">
    <source>
        <dbReference type="ARBA" id="ARBA00003534"/>
    </source>
</evidence>
<dbReference type="InterPro" id="IPR004963">
    <property type="entry name" value="PAE/NOTUM"/>
</dbReference>
<proteinExistence type="inferred from homology"/>
<keyword evidence="8" id="KW-1185">Reference proteome</keyword>
<evidence type="ECO:0000313" key="7">
    <source>
        <dbReference type="EMBL" id="CAA0806405.1"/>
    </source>
</evidence>
<dbReference type="EMBL" id="CACSLK010000984">
    <property type="protein sequence ID" value="CAA0806405.1"/>
    <property type="molecule type" value="Genomic_DNA"/>
</dbReference>
<accession>A0A9N7MC62</accession>
<evidence type="ECO:0000256" key="3">
    <source>
        <dbReference type="ARBA" id="ARBA00005784"/>
    </source>
</evidence>
<feature type="signal peptide" evidence="6">
    <location>
        <begin position="1"/>
        <end position="26"/>
    </location>
</feature>
<keyword evidence="6" id="KW-0732">Signal</keyword>
<dbReference type="PANTHER" id="PTHR21562">
    <property type="entry name" value="NOTUM-RELATED"/>
    <property type="match status" value="1"/>
</dbReference>
<gene>
    <name evidence="7" type="ORF">SHERM_09295</name>
</gene>
<organism evidence="7 8">
    <name type="scientific">Striga hermonthica</name>
    <name type="common">Purple witchweed</name>
    <name type="synonym">Buchnera hermonthica</name>
    <dbReference type="NCBI Taxonomy" id="68872"/>
    <lineage>
        <taxon>Eukaryota</taxon>
        <taxon>Viridiplantae</taxon>
        <taxon>Streptophyta</taxon>
        <taxon>Embryophyta</taxon>
        <taxon>Tracheophyta</taxon>
        <taxon>Spermatophyta</taxon>
        <taxon>Magnoliopsida</taxon>
        <taxon>eudicotyledons</taxon>
        <taxon>Gunneridae</taxon>
        <taxon>Pentapetalae</taxon>
        <taxon>asterids</taxon>
        <taxon>lamiids</taxon>
        <taxon>Lamiales</taxon>
        <taxon>Orobanchaceae</taxon>
        <taxon>Buchnereae</taxon>
        <taxon>Striga</taxon>
    </lineage>
</organism>
<keyword evidence="5 6" id="KW-0961">Cell wall biogenesis/degradation</keyword>
<comment type="subcellular location">
    <subcellularLocation>
        <location evidence="2 6">Secreted</location>
        <location evidence="2 6">Cell wall</location>
    </subcellularLocation>
</comment>
<dbReference type="GO" id="GO:0052793">
    <property type="term" value="F:pectin acetylesterase activity"/>
    <property type="evidence" value="ECO:0007669"/>
    <property type="project" value="TreeGrafter"/>
</dbReference>
<keyword evidence="6" id="KW-0378">Hydrolase</keyword>
<sequence length="409" mass="45227">MANHLIKPVIISLIVVMSINHQLVYAQNPNGISITNVANAEARGAVCNDGSPAAYYYDPGFGDGANSWVVFMKGGGWCGSDSLCRTRLDRFMGSSAHNEKITTFGQIHSRNATENPDFYNWNRVMVVYCDSSSFMGTVDHNSSTPGAVDQNGKDNRSILGRGALIFDVVMEELLQKGMANATNVLFSGGSAGGLAALLHCDGFRELFPSSTTVKCVVDSGFFIHAPKLRGAEKRANMFATIAQYHGFTDKLPPSCTSKRNASLCVFPEYIVRDVKTPLFLLETKFDTYQIGNLYLSDDKNTIIKACSENFTLCTPSHFQMMRDYGSAVVELLQEIRDTSSIGMFVHPCLRHGHFSSNLRWGASYKLKNKTIAEAVGDWYNDRDCTTFQEIDTEHEFPLNTDCTKLPNIM</sequence>
<evidence type="ECO:0000256" key="5">
    <source>
        <dbReference type="ARBA" id="ARBA00023316"/>
    </source>
</evidence>
<dbReference type="EC" id="3.1.1.-" evidence="6"/>
<evidence type="ECO:0000256" key="4">
    <source>
        <dbReference type="ARBA" id="ARBA00022512"/>
    </source>
</evidence>
<comment type="function">
    <text evidence="1 6">Hydrolyzes acetyl esters in homogalacturonan regions of pectin. In type I primary cell wall, galacturonic acid residues of pectin can be acetylated at the O-2 and O-3 positions. Decreasing the degree of acetylation of pectin gels in vitro alters their physical properties.</text>
</comment>
<protein>
    <recommendedName>
        <fullName evidence="6">Pectin acetylesterase</fullName>
        <ecNumber evidence="6">3.1.1.-</ecNumber>
    </recommendedName>
</protein>
<feature type="chain" id="PRO_5040548100" description="Pectin acetylesterase" evidence="6">
    <location>
        <begin position="27"/>
        <end position="409"/>
    </location>
</feature>
<dbReference type="GO" id="GO:0071555">
    <property type="term" value="P:cell wall organization"/>
    <property type="evidence" value="ECO:0007669"/>
    <property type="project" value="UniProtKB-KW"/>
</dbReference>
<keyword evidence="6" id="KW-0964">Secreted</keyword>
<evidence type="ECO:0000256" key="6">
    <source>
        <dbReference type="RuleBase" id="RU363114"/>
    </source>
</evidence>
<name>A0A9N7MC62_STRHE</name>
<keyword evidence="4 6" id="KW-0134">Cell wall</keyword>
<comment type="similarity">
    <text evidence="3 6">Belongs to the pectinacetylesterase family.</text>
</comment>
<dbReference type="PANTHER" id="PTHR21562:SF65">
    <property type="entry name" value="PECTIN ACETYLESTERASE"/>
    <property type="match status" value="1"/>
</dbReference>
<dbReference type="Pfam" id="PF03283">
    <property type="entry name" value="PAE"/>
    <property type="match status" value="1"/>
</dbReference>
<dbReference type="GO" id="GO:0009505">
    <property type="term" value="C:plant-type cell wall"/>
    <property type="evidence" value="ECO:0007669"/>
    <property type="project" value="TreeGrafter"/>
</dbReference>
<dbReference type="OrthoDB" id="2015280at2759"/>
<evidence type="ECO:0000256" key="2">
    <source>
        <dbReference type="ARBA" id="ARBA00004191"/>
    </source>
</evidence>